<dbReference type="InterPro" id="IPR038637">
    <property type="entry name" value="NPCBM_sf"/>
</dbReference>
<dbReference type="InterPro" id="IPR017853">
    <property type="entry name" value="GH"/>
</dbReference>
<proteinExistence type="inferred from homology"/>
<dbReference type="Gene3D" id="3.20.20.70">
    <property type="entry name" value="Aldolase class I"/>
    <property type="match status" value="1"/>
</dbReference>
<evidence type="ECO:0000256" key="3">
    <source>
        <dbReference type="ARBA" id="ARBA00022801"/>
    </source>
</evidence>
<dbReference type="Pfam" id="PF08305">
    <property type="entry name" value="NPCBM"/>
    <property type="match status" value="2"/>
</dbReference>
<dbReference type="Gene3D" id="2.60.40.1180">
    <property type="entry name" value="Golgi alpha-mannosidase II"/>
    <property type="match status" value="1"/>
</dbReference>
<protein>
    <recommendedName>
        <fullName evidence="5">Alpha-galactosidase</fullName>
        <ecNumber evidence="5">3.2.1.22</ecNumber>
    </recommendedName>
    <alternativeName>
        <fullName evidence="5">Melibiase</fullName>
    </alternativeName>
</protein>
<sequence>MRFRKLSVLTLLAGLVAVPFAPAGPAAAADNGLALTPPMGFNNWNTTRCGTVFNETTIRGIADKFVSAGLKAAGYQYVNLDDCWAVPDRDAQGNLVTDSNRFPSGIKALADYVHSKGLKFGIYTSAGTRTCTGTGPIAQPGSVGHETQDANLFASWGVDYLKYDNCGDHQGLDEKTRFTTMRDALAATGRPIVFSVCEWGDNAPWDWAPALGNLWRTTHDITDSWSSMIGNARQNSTHASIAGPGGWNDPDMMQIGNGGMTDTEYRTHFSLWAAMASPLLIGSDIRNVSTATLNILTNADVIAVDQDSLGKQGAVIRDTSSAYILSKQLANGDRAVTLTNLGSSTATISTTATEIGLGGSASYSLKDLWSKATTTSTGAISASVPAHGTVMYRITGGALTPPPSGTSQLSTLPWSSSTNGWGPVEKDKSNGEQAAGDGRTLTINGTTYAKGLGTHAASEVDYYLAGSCSTLTVDVGVDDESTASGSVVFQVYRDTTKVADSGKVTYADAAKHLTANLAGGQQLRLVVTDAGDGVGSDHADWASPTITCGPSSGPGAGTHPLSDLATTNATNGWGPVEKDKSNGEQAAGDGKTLTIQGVTYAKGLGTHAASDITYNLAGTCTSLTVDVGVDDEAGNGGSVAFQIYRDTTLAASTAVLTGTAAAQHLTADMTGGQQLRLVVTNGGDNINNDHADWANPVLTCS</sequence>
<dbReference type="PROSITE" id="PS00512">
    <property type="entry name" value="ALPHA_GALACTOSIDASE"/>
    <property type="match status" value="1"/>
</dbReference>
<dbReference type="SUPFAM" id="SSF51011">
    <property type="entry name" value="Glycosyl hydrolase domain"/>
    <property type="match status" value="1"/>
</dbReference>
<dbReference type="Pfam" id="PF17801">
    <property type="entry name" value="Melibiase_C"/>
    <property type="match status" value="1"/>
</dbReference>
<dbReference type="SMART" id="SM00776">
    <property type="entry name" value="NPCBM"/>
    <property type="match status" value="2"/>
</dbReference>
<reference evidence="9" key="1">
    <citation type="submission" date="2020-11" db="EMBL/GenBank/DDBJ databases">
        <title>Sequencing the genomes of 1000 actinobacteria strains.</title>
        <authorList>
            <person name="Klenk H.-P."/>
        </authorList>
    </citation>
    <scope>NUCLEOTIDE SEQUENCE</scope>
    <source>
        <strain evidence="9">DSM 45356</strain>
    </source>
</reference>
<feature type="domain" description="Glycosyl hydrolase family 98 putative carbohydrate-binding module" evidence="8">
    <location>
        <begin position="555"/>
        <end position="700"/>
    </location>
</feature>
<dbReference type="PRINTS" id="PR00740">
    <property type="entry name" value="GLHYDRLASE27"/>
</dbReference>
<dbReference type="FunFam" id="3.20.20.70:FF:000197">
    <property type="entry name" value="Alpha-galactosidase"/>
    <property type="match status" value="1"/>
</dbReference>
<dbReference type="GO" id="GO:0004557">
    <property type="term" value="F:alpha-galactosidase activity"/>
    <property type="evidence" value="ECO:0007669"/>
    <property type="project" value="UniProtKB-EC"/>
</dbReference>
<evidence type="ECO:0000256" key="6">
    <source>
        <dbReference type="SAM" id="MobiDB-lite"/>
    </source>
</evidence>
<accession>A0A8J7G8Z2</accession>
<dbReference type="InterPro" id="IPR002241">
    <property type="entry name" value="Glyco_hydro_27"/>
</dbReference>
<evidence type="ECO:0000256" key="5">
    <source>
        <dbReference type="RuleBase" id="RU361168"/>
    </source>
</evidence>
<dbReference type="EMBL" id="JADOUF010000001">
    <property type="protein sequence ID" value="MBG6133839.1"/>
    <property type="molecule type" value="Genomic_DNA"/>
</dbReference>
<dbReference type="RefSeq" id="WP_197001152.1">
    <property type="nucleotide sequence ID" value="NZ_BONS01000032.1"/>
</dbReference>
<dbReference type="PANTHER" id="PTHR11452:SF75">
    <property type="entry name" value="ALPHA-GALACTOSIDASE MEL1"/>
    <property type="match status" value="1"/>
</dbReference>
<dbReference type="EC" id="3.2.1.22" evidence="5"/>
<evidence type="ECO:0000313" key="10">
    <source>
        <dbReference type="Proteomes" id="UP000622552"/>
    </source>
</evidence>
<evidence type="ECO:0000259" key="8">
    <source>
        <dbReference type="SMART" id="SM00776"/>
    </source>
</evidence>
<name>A0A8J7G8Z2_9ACTN</name>
<dbReference type="InterPro" id="IPR000111">
    <property type="entry name" value="Glyco_hydro_27/36_CS"/>
</dbReference>
<dbReference type="InterPro" id="IPR013222">
    <property type="entry name" value="Glyco_hyd_98_carb-bd"/>
</dbReference>
<evidence type="ECO:0000313" key="9">
    <source>
        <dbReference type="EMBL" id="MBG6133839.1"/>
    </source>
</evidence>
<keyword evidence="2 7" id="KW-0732">Signal</keyword>
<dbReference type="PANTHER" id="PTHR11452">
    <property type="entry name" value="ALPHA-GALACTOSIDASE/ALPHA-N-ACETYLGALACTOSAMINIDASE"/>
    <property type="match status" value="1"/>
</dbReference>
<dbReference type="InterPro" id="IPR041233">
    <property type="entry name" value="Melibiase_C"/>
</dbReference>
<gene>
    <name evidence="9" type="ORF">IW245_000033</name>
</gene>
<evidence type="ECO:0000256" key="4">
    <source>
        <dbReference type="ARBA" id="ARBA00023295"/>
    </source>
</evidence>
<dbReference type="InterPro" id="IPR013785">
    <property type="entry name" value="Aldolase_TIM"/>
</dbReference>
<dbReference type="InterPro" id="IPR013780">
    <property type="entry name" value="Glyco_hydro_b"/>
</dbReference>
<feature type="compositionally biased region" description="Polar residues" evidence="6">
    <location>
        <begin position="405"/>
        <end position="420"/>
    </location>
</feature>
<feature type="signal peptide" evidence="7">
    <location>
        <begin position="1"/>
        <end position="28"/>
    </location>
</feature>
<evidence type="ECO:0000256" key="2">
    <source>
        <dbReference type="ARBA" id="ARBA00022729"/>
    </source>
</evidence>
<keyword evidence="10" id="KW-1185">Reference proteome</keyword>
<feature type="chain" id="PRO_5035209640" description="Alpha-galactosidase" evidence="7">
    <location>
        <begin position="29"/>
        <end position="701"/>
    </location>
</feature>
<keyword evidence="3 5" id="KW-0378">Hydrolase</keyword>
<comment type="catalytic activity">
    <reaction evidence="5">
        <text>Hydrolysis of terminal, non-reducing alpha-D-galactose residues in alpha-D-galactosides, including galactose oligosaccharides, galactomannans and galactolipids.</text>
        <dbReference type="EC" id="3.2.1.22"/>
    </reaction>
</comment>
<organism evidence="9 10">
    <name type="scientific">Longispora fulva</name>
    <dbReference type="NCBI Taxonomy" id="619741"/>
    <lineage>
        <taxon>Bacteria</taxon>
        <taxon>Bacillati</taxon>
        <taxon>Actinomycetota</taxon>
        <taxon>Actinomycetes</taxon>
        <taxon>Micromonosporales</taxon>
        <taxon>Micromonosporaceae</taxon>
        <taxon>Longispora</taxon>
    </lineage>
</organism>
<evidence type="ECO:0000256" key="7">
    <source>
        <dbReference type="SAM" id="SignalP"/>
    </source>
</evidence>
<dbReference type="AlphaFoldDB" id="A0A8J7G8Z2"/>
<dbReference type="InterPro" id="IPR008979">
    <property type="entry name" value="Galactose-bd-like_sf"/>
</dbReference>
<dbReference type="SUPFAM" id="SSF49785">
    <property type="entry name" value="Galactose-binding domain-like"/>
    <property type="match status" value="2"/>
</dbReference>
<keyword evidence="5" id="KW-1015">Disulfide bond</keyword>
<dbReference type="Pfam" id="PF16499">
    <property type="entry name" value="Melibiase_2"/>
    <property type="match status" value="1"/>
</dbReference>
<dbReference type="Gene3D" id="2.60.120.1060">
    <property type="entry name" value="NPCBM/NEW2 domain"/>
    <property type="match status" value="2"/>
</dbReference>
<evidence type="ECO:0000256" key="1">
    <source>
        <dbReference type="ARBA" id="ARBA00009743"/>
    </source>
</evidence>
<dbReference type="CDD" id="cd14792">
    <property type="entry name" value="GH27"/>
    <property type="match status" value="1"/>
</dbReference>
<comment type="similarity">
    <text evidence="1 5">Belongs to the glycosyl hydrolase 27 family.</text>
</comment>
<dbReference type="SUPFAM" id="SSF51445">
    <property type="entry name" value="(Trans)glycosidases"/>
    <property type="match status" value="1"/>
</dbReference>
<keyword evidence="4 5" id="KW-0326">Glycosidase</keyword>
<comment type="caution">
    <text evidence="9">The sequence shown here is derived from an EMBL/GenBank/DDBJ whole genome shotgun (WGS) entry which is preliminary data.</text>
</comment>
<feature type="domain" description="Glycosyl hydrolase family 98 putative carbohydrate-binding module" evidence="8">
    <location>
        <begin position="403"/>
        <end position="548"/>
    </location>
</feature>
<dbReference type="Proteomes" id="UP000622552">
    <property type="component" value="Unassembled WGS sequence"/>
</dbReference>
<dbReference type="GO" id="GO:0005975">
    <property type="term" value="P:carbohydrate metabolic process"/>
    <property type="evidence" value="ECO:0007669"/>
    <property type="project" value="InterPro"/>
</dbReference>
<feature type="region of interest" description="Disordered" evidence="6">
    <location>
        <begin position="398"/>
        <end position="438"/>
    </location>
</feature>
<feature type="region of interest" description="Disordered" evidence="6">
    <location>
        <begin position="548"/>
        <end position="588"/>
    </location>
</feature>